<organism evidence="2 3">
    <name type="scientific">Jejubacter calystegiae</name>
    <dbReference type="NCBI Taxonomy" id="2579935"/>
    <lineage>
        <taxon>Bacteria</taxon>
        <taxon>Pseudomonadati</taxon>
        <taxon>Pseudomonadota</taxon>
        <taxon>Gammaproteobacteria</taxon>
        <taxon>Enterobacterales</taxon>
        <taxon>Enterobacteriaceae</taxon>
        <taxon>Jejubacter</taxon>
    </lineage>
</organism>
<gene>
    <name evidence="2" type="ORF">FEM41_16345</name>
</gene>
<evidence type="ECO:0000313" key="3">
    <source>
        <dbReference type="Proteomes" id="UP000302163"/>
    </source>
</evidence>
<sequence length="153" mass="17711">MSKKIIIIIMAMILFGSLMMAYRYYQKRYFSCSSQYYTNQKDLSMKAIVRMAFNGKQGVIVMSGEVKDEQGRHLALNRQMMFNFKVANSSYLMQSVKAIRENYDEVDDALMGQLINAFFYKENRVIQYKIARQPNGDLAVLSGKVPVAWCHNT</sequence>
<evidence type="ECO:0000313" key="2">
    <source>
        <dbReference type="EMBL" id="QCT21103.1"/>
    </source>
</evidence>
<proteinExistence type="predicted"/>
<keyword evidence="1" id="KW-1133">Transmembrane helix</keyword>
<name>A0A4P8YLN8_9ENTR</name>
<dbReference type="AlphaFoldDB" id="A0A4P8YLN8"/>
<dbReference type="RefSeq" id="WP_138097259.1">
    <property type="nucleotide sequence ID" value="NZ_CP040428.1"/>
</dbReference>
<dbReference type="OrthoDB" id="6555541at2"/>
<protein>
    <submittedName>
        <fullName evidence="2">Uncharacterized protein</fullName>
    </submittedName>
</protein>
<dbReference type="EMBL" id="CP040428">
    <property type="protein sequence ID" value="QCT21103.1"/>
    <property type="molecule type" value="Genomic_DNA"/>
</dbReference>
<keyword evidence="1" id="KW-0472">Membrane</keyword>
<evidence type="ECO:0000256" key="1">
    <source>
        <dbReference type="SAM" id="Phobius"/>
    </source>
</evidence>
<keyword evidence="3" id="KW-1185">Reference proteome</keyword>
<accession>A0A4P8YLN8</accession>
<reference evidence="2 3" key="1">
    <citation type="submission" date="2019-05" db="EMBL/GenBank/DDBJ databases">
        <title>Complete genome sequence of Izhakiella calystegiae KSNA2, an endophyte isolated from beach morning glory (Calystegia soldanella).</title>
        <authorList>
            <person name="Jiang L."/>
            <person name="Jeong J.C."/>
            <person name="Kim C.Y."/>
            <person name="Kim D.H."/>
            <person name="Kim S.W."/>
            <person name="Lee j."/>
        </authorList>
    </citation>
    <scope>NUCLEOTIDE SEQUENCE [LARGE SCALE GENOMIC DNA]</scope>
    <source>
        <strain evidence="2 3">KSNA2</strain>
    </source>
</reference>
<feature type="transmembrane region" description="Helical" evidence="1">
    <location>
        <begin position="6"/>
        <end position="25"/>
    </location>
</feature>
<dbReference type="Proteomes" id="UP000302163">
    <property type="component" value="Chromosome"/>
</dbReference>
<keyword evidence="1" id="KW-0812">Transmembrane</keyword>
<dbReference type="KEGG" id="izh:FEM41_16345"/>